<evidence type="ECO:0000313" key="4">
    <source>
        <dbReference type="Proteomes" id="UP001152888"/>
    </source>
</evidence>
<feature type="compositionally biased region" description="Basic and acidic residues" evidence="1">
    <location>
        <begin position="144"/>
        <end position="153"/>
    </location>
</feature>
<gene>
    <name evidence="3" type="ORF">ACAOBT_LOCUS24641</name>
</gene>
<dbReference type="EMBL" id="CAKOFQ010007344">
    <property type="protein sequence ID" value="CAH1998879.1"/>
    <property type="molecule type" value="Genomic_DNA"/>
</dbReference>
<dbReference type="PANTHER" id="PTHR21505:SF8">
    <property type="entry name" value="DPT-YFP REPRESSOR BY OVEREXPRESSION, ISOFORM D-RELATED"/>
    <property type="match status" value="1"/>
</dbReference>
<comment type="caution">
    <text evidence="3">The sequence shown here is derived from an EMBL/GenBank/DDBJ whole genome shotgun (WGS) entry which is preliminary data.</text>
</comment>
<protein>
    <recommendedName>
        <fullName evidence="2">MADF domain-containing protein</fullName>
    </recommendedName>
</protein>
<sequence length="307" mass="35201">MSDCRTMSRAFVQEFIGIYKELPCLWQTKSKEYLDRDKKNEAYKILVKKLQTIQPDATKNTVVTKINSLRGGFRREYKKVVNSKRNGSGSDDIYIPSLWYYDLLLFLRDQDIPRQSTLNVPGDNDMHDSELFETYNEETGSFAETEKEQEDNPRNLNIDSTENESGNSVHSPTTPSAVLIDNTQSSSLQSHSITPSLNKRAKLKWYGEFPIFKLPVKLAVLNNSSSRYAAVDTEITHNELKTRYDVNESQESELSSVPSPPISRPCSSQNFLIKCSVVNNTYIRYSTIYSKINHNELIICVDYSHEH</sequence>
<feature type="domain" description="MADF" evidence="2">
    <location>
        <begin position="14"/>
        <end position="112"/>
    </location>
</feature>
<dbReference type="OrthoDB" id="6152242at2759"/>
<reference evidence="3" key="1">
    <citation type="submission" date="2022-03" db="EMBL/GenBank/DDBJ databases">
        <authorList>
            <person name="Sayadi A."/>
        </authorList>
    </citation>
    <scope>NUCLEOTIDE SEQUENCE</scope>
</reference>
<feature type="region of interest" description="Disordered" evidence="1">
    <location>
        <begin position="138"/>
        <end position="178"/>
    </location>
</feature>
<feature type="compositionally biased region" description="Polar residues" evidence="1">
    <location>
        <begin position="154"/>
        <end position="178"/>
    </location>
</feature>
<accession>A0A9P0PU06</accession>
<evidence type="ECO:0000313" key="3">
    <source>
        <dbReference type="EMBL" id="CAH1998879.1"/>
    </source>
</evidence>
<dbReference type="InterPro" id="IPR006578">
    <property type="entry name" value="MADF-dom"/>
</dbReference>
<dbReference type="Proteomes" id="UP001152888">
    <property type="component" value="Unassembled WGS sequence"/>
</dbReference>
<evidence type="ECO:0000256" key="1">
    <source>
        <dbReference type="SAM" id="MobiDB-lite"/>
    </source>
</evidence>
<organism evidence="3 4">
    <name type="scientific">Acanthoscelides obtectus</name>
    <name type="common">Bean weevil</name>
    <name type="synonym">Bruchus obtectus</name>
    <dbReference type="NCBI Taxonomy" id="200917"/>
    <lineage>
        <taxon>Eukaryota</taxon>
        <taxon>Metazoa</taxon>
        <taxon>Ecdysozoa</taxon>
        <taxon>Arthropoda</taxon>
        <taxon>Hexapoda</taxon>
        <taxon>Insecta</taxon>
        <taxon>Pterygota</taxon>
        <taxon>Neoptera</taxon>
        <taxon>Endopterygota</taxon>
        <taxon>Coleoptera</taxon>
        <taxon>Polyphaga</taxon>
        <taxon>Cucujiformia</taxon>
        <taxon>Chrysomeloidea</taxon>
        <taxon>Chrysomelidae</taxon>
        <taxon>Bruchinae</taxon>
        <taxon>Bruchini</taxon>
        <taxon>Acanthoscelides</taxon>
    </lineage>
</organism>
<dbReference type="SMART" id="SM00595">
    <property type="entry name" value="MADF"/>
    <property type="match status" value="1"/>
</dbReference>
<keyword evidence="4" id="KW-1185">Reference proteome</keyword>
<dbReference type="PROSITE" id="PS51029">
    <property type="entry name" value="MADF"/>
    <property type="match status" value="1"/>
</dbReference>
<proteinExistence type="predicted"/>
<dbReference type="AlphaFoldDB" id="A0A9P0PU06"/>
<dbReference type="Pfam" id="PF10545">
    <property type="entry name" value="MADF_DNA_bdg"/>
    <property type="match status" value="1"/>
</dbReference>
<dbReference type="PANTHER" id="PTHR21505">
    <property type="entry name" value="MADF DOMAIN-CONTAINING PROTEIN-RELATED"/>
    <property type="match status" value="1"/>
</dbReference>
<name>A0A9P0PU06_ACAOB</name>
<evidence type="ECO:0000259" key="2">
    <source>
        <dbReference type="PROSITE" id="PS51029"/>
    </source>
</evidence>